<organism evidence="2 3">
    <name type="scientific">Novipirellula galeiformis</name>
    <dbReference type="NCBI Taxonomy" id="2528004"/>
    <lineage>
        <taxon>Bacteria</taxon>
        <taxon>Pseudomonadati</taxon>
        <taxon>Planctomycetota</taxon>
        <taxon>Planctomycetia</taxon>
        <taxon>Pirellulales</taxon>
        <taxon>Pirellulaceae</taxon>
        <taxon>Novipirellula</taxon>
    </lineage>
</organism>
<name>A0A5C6CK20_9BACT</name>
<feature type="transmembrane region" description="Helical" evidence="1">
    <location>
        <begin position="217"/>
        <end position="235"/>
    </location>
</feature>
<gene>
    <name evidence="2" type="ORF">Pla52o_23720</name>
</gene>
<feature type="transmembrane region" description="Helical" evidence="1">
    <location>
        <begin position="152"/>
        <end position="176"/>
    </location>
</feature>
<dbReference type="OrthoDB" id="238446at2"/>
<sequence>MPKMAPHTDGDIEPASGEFPYASLPLGNVFGRRISISYWVMFAAAVIAGMVLIFGTGPANFDLSVASLLAAVTWLVGAGIQAAIYAAYATRRDAVIHFNLIGVSWNQDAMPGKRTLLAAITTLAALVIAGGGLIAIATVTGRSVAAGPESTFFAIPGLGMTAADGMLGLAGWLLWIQAIAQLYPLRMTLGRHLIAALIVVVGPQLSHSVAAGLLHRMLLGTSVLMAIFAIVVLWFDRPLVMPRWPLLMLLAFGLSRSTSVVEARRLIESLSSVPRCEDPSDESPGSLRLTYRIRGWFAIRRARRVMQRERSEAVDAAKLDEILERLHENGPSSLSSEDRMILKRVSETLKKHRNS</sequence>
<evidence type="ECO:0000256" key="1">
    <source>
        <dbReference type="SAM" id="Phobius"/>
    </source>
</evidence>
<feature type="transmembrane region" description="Helical" evidence="1">
    <location>
        <begin position="36"/>
        <end position="57"/>
    </location>
</feature>
<feature type="transmembrane region" description="Helical" evidence="1">
    <location>
        <begin position="116"/>
        <end position="140"/>
    </location>
</feature>
<keyword evidence="1" id="KW-0472">Membrane</keyword>
<dbReference type="AlphaFoldDB" id="A0A5C6CK20"/>
<evidence type="ECO:0000313" key="2">
    <source>
        <dbReference type="EMBL" id="TWU24445.1"/>
    </source>
</evidence>
<keyword evidence="3" id="KW-1185">Reference proteome</keyword>
<evidence type="ECO:0000313" key="3">
    <source>
        <dbReference type="Proteomes" id="UP000316304"/>
    </source>
</evidence>
<comment type="caution">
    <text evidence="2">The sequence shown here is derived from an EMBL/GenBank/DDBJ whole genome shotgun (WGS) entry which is preliminary data.</text>
</comment>
<proteinExistence type="predicted"/>
<protein>
    <submittedName>
        <fullName evidence="2">Uncharacterized protein</fullName>
    </submittedName>
</protein>
<dbReference type="RefSeq" id="WP_146594610.1">
    <property type="nucleotide sequence ID" value="NZ_SJPT01000003.1"/>
</dbReference>
<dbReference type="Proteomes" id="UP000316304">
    <property type="component" value="Unassembled WGS sequence"/>
</dbReference>
<keyword evidence="1" id="KW-0812">Transmembrane</keyword>
<dbReference type="EMBL" id="SJPT01000003">
    <property type="protein sequence ID" value="TWU24445.1"/>
    <property type="molecule type" value="Genomic_DNA"/>
</dbReference>
<accession>A0A5C6CK20</accession>
<feature type="transmembrane region" description="Helical" evidence="1">
    <location>
        <begin position="63"/>
        <end position="88"/>
    </location>
</feature>
<keyword evidence="1" id="KW-1133">Transmembrane helix</keyword>
<feature type="transmembrane region" description="Helical" evidence="1">
    <location>
        <begin position="188"/>
        <end position="205"/>
    </location>
</feature>
<reference evidence="2 3" key="1">
    <citation type="submission" date="2019-02" db="EMBL/GenBank/DDBJ databases">
        <title>Deep-cultivation of Planctomycetes and their phenomic and genomic characterization uncovers novel biology.</title>
        <authorList>
            <person name="Wiegand S."/>
            <person name="Jogler M."/>
            <person name="Boedeker C."/>
            <person name="Pinto D."/>
            <person name="Vollmers J."/>
            <person name="Rivas-Marin E."/>
            <person name="Kohn T."/>
            <person name="Peeters S.H."/>
            <person name="Heuer A."/>
            <person name="Rast P."/>
            <person name="Oberbeckmann S."/>
            <person name="Bunk B."/>
            <person name="Jeske O."/>
            <person name="Meyerdierks A."/>
            <person name="Storesund J.E."/>
            <person name="Kallscheuer N."/>
            <person name="Luecker S."/>
            <person name="Lage O.M."/>
            <person name="Pohl T."/>
            <person name="Merkel B.J."/>
            <person name="Hornburger P."/>
            <person name="Mueller R.-W."/>
            <person name="Bruemmer F."/>
            <person name="Labrenz M."/>
            <person name="Spormann A.M."/>
            <person name="Op Den Camp H."/>
            <person name="Overmann J."/>
            <person name="Amann R."/>
            <person name="Jetten M.S.M."/>
            <person name="Mascher T."/>
            <person name="Medema M.H."/>
            <person name="Devos D.P."/>
            <person name="Kaster A.-K."/>
            <person name="Ovreas L."/>
            <person name="Rohde M."/>
            <person name="Galperin M.Y."/>
            <person name="Jogler C."/>
        </authorList>
    </citation>
    <scope>NUCLEOTIDE SEQUENCE [LARGE SCALE GENOMIC DNA]</scope>
    <source>
        <strain evidence="2 3">Pla52o</strain>
    </source>
</reference>